<evidence type="ECO:0000256" key="1">
    <source>
        <dbReference type="ARBA" id="ARBA00001971"/>
    </source>
</evidence>
<dbReference type="PANTHER" id="PTHR46300">
    <property type="entry name" value="P450, PUTATIVE (EUROFUNG)-RELATED-RELATED"/>
    <property type="match status" value="1"/>
</dbReference>
<organism evidence="8 9">
    <name type="scientific">Pholiota conissans</name>
    <dbReference type="NCBI Taxonomy" id="109636"/>
    <lineage>
        <taxon>Eukaryota</taxon>
        <taxon>Fungi</taxon>
        <taxon>Dikarya</taxon>
        <taxon>Basidiomycota</taxon>
        <taxon>Agaricomycotina</taxon>
        <taxon>Agaricomycetes</taxon>
        <taxon>Agaricomycetidae</taxon>
        <taxon>Agaricales</taxon>
        <taxon>Agaricineae</taxon>
        <taxon>Strophariaceae</taxon>
        <taxon>Pholiota</taxon>
    </lineage>
</organism>
<keyword evidence="5" id="KW-0560">Oxidoreductase</keyword>
<evidence type="ECO:0000256" key="3">
    <source>
        <dbReference type="ARBA" id="ARBA00022617"/>
    </source>
</evidence>
<evidence type="ECO:0000256" key="7">
    <source>
        <dbReference type="ARBA" id="ARBA00023033"/>
    </source>
</evidence>
<dbReference type="Gene3D" id="1.10.630.10">
    <property type="entry name" value="Cytochrome P450"/>
    <property type="match status" value="2"/>
</dbReference>
<evidence type="ECO:0000256" key="6">
    <source>
        <dbReference type="ARBA" id="ARBA00023004"/>
    </source>
</evidence>
<gene>
    <name evidence="8" type="ORF">BDN70DRAFT_895423</name>
</gene>
<dbReference type="GO" id="GO:0020037">
    <property type="term" value="F:heme binding"/>
    <property type="evidence" value="ECO:0007669"/>
    <property type="project" value="InterPro"/>
</dbReference>
<dbReference type="Pfam" id="PF00067">
    <property type="entry name" value="p450"/>
    <property type="match status" value="1"/>
</dbReference>
<accession>A0A9P5Z3P9</accession>
<comment type="caution">
    <text evidence="8">The sequence shown here is derived from an EMBL/GenBank/DDBJ whole genome shotgun (WGS) entry which is preliminary data.</text>
</comment>
<dbReference type="InterPro" id="IPR036396">
    <property type="entry name" value="Cyt_P450_sf"/>
</dbReference>
<dbReference type="InterPro" id="IPR001128">
    <property type="entry name" value="Cyt_P450"/>
</dbReference>
<evidence type="ECO:0000256" key="5">
    <source>
        <dbReference type="ARBA" id="ARBA00023002"/>
    </source>
</evidence>
<name>A0A9P5Z3P9_9AGAR</name>
<dbReference type="SUPFAM" id="SSF48264">
    <property type="entry name" value="Cytochrome P450"/>
    <property type="match status" value="1"/>
</dbReference>
<dbReference type="GO" id="GO:0005506">
    <property type="term" value="F:iron ion binding"/>
    <property type="evidence" value="ECO:0007669"/>
    <property type="project" value="InterPro"/>
</dbReference>
<evidence type="ECO:0000256" key="2">
    <source>
        <dbReference type="ARBA" id="ARBA00010617"/>
    </source>
</evidence>
<dbReference type="GO" id="GO:0004497">
    <property type="term" value="F:monooxygenase activity"/>
    <property type="evidence" value="ECO:0007669"/>
    <property type="project" value="UniProtKB-KW"/>
</dbReference>
<keyword evidence="7" id="KW-0503">Monooxygenase</keyword>
<keyword evidence="4" id="KW-0479">Metal-binding</keyword>
<dbReference type="Proteomes" id="UP000807469">
    <property type="component" value="Unassembled WGS sequence"/>
</dbReference>
<comment type="cofactor">
    <cofactor evidence="1">
        <name>heme</name>
        <dbReference type="ChEBI" id="CHEBI:30413"/>
    </cofactor>
</comment>
<dbReference type="AlphaFoldDB" id="A0A9P5Z3P9"/>
<comment type="similarity">
    <text evidence="2">Belongs to the cytochrome P450 family.</text>
</comment>
<evidence type="ECO:0000256" key="4">
    <source>
        <dbReference type="ARBA" id="ARBA00022723"/>
    </source>
</evidence>
<dbReference type="InterPro" id="IPR050364">
    <property type="entry name" value="Cytochrome_P450_fung"/>
</dbReference>
<evidence type="ECO:0000313" key="8">
    <source>
        <dbReference type="EMBL" id="KAF9478876.1"/>
    </source>
</evidence>
<reference evidence="8" key="1">
    <citation type="submission" date="2020-11" db="EMBL/GenBank/DDBJ databases">
        <authorList>
            <consortium name="DOE Joint Genome Institute"/>
            <person name="Ahrendt S."/>
            <person name="Riley R."/>
            <person name="Andreopoulos W."/>
            <person name="Labutti K."/>
            <person name="Pangilinan J."/>
            <person name="Ruiz-Duenas F.J."/>
            <person name="Barrasa J.M."/>
            <person name="Sanchez-Garcia M."/>
            <person name="Camarero S."/>
            <person name="Miyauchi S."/>
            <person name="Serrano A."/>
            <person name="Linde D."/>
            <person name="Babiker R."/>
            <person name="Drula E."/>
            <person name="Ayuso-Fernandez I."/>
            <person name="Pacheco R."/>
            <person name="Padilla G."/>
            <person name="Ferreira P."/>
            <person name="Barriuso J."/>
            <person name="Kellner H."/>
            <person name="Castanera R."/>
            <person name="Alfaro M."/>
            <person name="Ramirez L."/>
            <person name="Pisabarro A.G."/>
            <person name="Kuo A."/>
            <person name="Tritt A."/>
            <person name="Lipzen A."/>
            <person name="He G."/>
            <person name="Yan M."/>
            <person name="Ng V."/>
            <person name="Cullen D."/>
            <person name="Martin F."/>
            <person name="Rosso M.-N."/>
            <person name="Henrissat B."/>
            <person name="Hibbett D."/>
            <person name="Martinez A.T."/>
            <person name="Grigoriev I.V."/>
        </authorList>
    </citation>
    <scope>NUCLEOTIDE SEQUENCE</scope>
    <source>
        <strain evidence="8">CIRM-BRFM 674</strain>
    </source>
</reference>
<keyword evidence="3" id="KW-0349">Heme</keyword>
<dbReference type="OrthoDB" id="2789670at2759"/>
<proteinExistence type="inferred from homology"/>
<keyword evidence="6" id="KW-0408">Iron</keyword>
<protein>
    <submittedName>
        <fullName evidence="8">Uncharacterized protein</fullName>
    </submittedName>
</protein>
<keyword evidence="9" id="KW-1185">Reference proteome</keyword>
<dbReference type="GO" id="GO:0016705">
    <property type="term" value="F:oxidoreductase activity, acting on paired donors, with incorporation or reduction of molecular oxygen"/>
    <property type="evidence" value="ECO:0007669"/>
    <property type="project" value="InterPro"/>
</dbReference>
<evidence type="ECO:0000313" key="9">
    <source>
        <dbReference type="Proteomes" id="UP000807469"/>
    </source>
</evidence>
<dbReference type="EMBL" id="MU155225">
    <property type="protein sequence ID" value="KAF9478876.1"/>
    <property type="molecule type" value="Genomic_DNA"/>
</dbReference>
<sequence>MVRAAGQRTLRPTHIKKTNDLPHNILTSADDFMECLKKFSAAIIMATIYGHGITSRDDVFVEISEAVMKKISPLLVSTGAGFKREALQDRKEVQRMYDLFSEMVEEQIKWRTAEPLIVSDLLQNNNSGEEYELIKGTATTAYNYDHLSSSKFDAIHSGNRHNSLPAFAKFLPCISTLLREVLRYIPIAPLGVLHRLTEDDVYRSYHIPKGDFSK</sequence>